<accession>A0A9E2KPD0</accession>
<sequence length="294" mass="33062">MANSNAGHSIKARAPARTVNSLYKELNYGTAVYRKVYCDLGLHSYFASIATGHKLPFSLDRLLFAICYFNIERKLNEPLDLVNLDKRRCLFDFSCATEANIQLALPIMQTIEPEFVPFINNRVKDLIKNKSQAVKHSPNPKVVIKSLAYLLRRLFIQRVQDAGYKISKEPLFALLNNGTTLRLSNEQNAGYVKVNKAFGLYGEDSNHLTVRKLLAIFGFDASLPMRNFAELTAALKLDLPLSPLIAAETPAVINTPDNKPQDIDDKPGTAHYEPTVGVDFLFARNHCEKMHHKD</sequence>
<reference evidence="1" key="1">
    <citation type="journal article" date="2021" name="PeerJ">
        <title>Extensive microbial diversity within the chicken gut microbiome revealed by metagenomics and culture.</title>
        <authorList>
            <person name="Gilroy R."/>
            <person name="Ravi A."/>
            <person name="Getino M."/>
            <person name="Pursley I."/>
            <person name="Horton D.L."/>
            <person name="Alikhan N.F."/>
            <person name="Baker D."/>
            <person name="Gharbi K."/>
            <person name="Hall N."/>
            <person name="Watson M."/>
            <person name="Adriaenssens E.M."/>
            <person name="Foster-Nyarko E."/>
            <person name="Jarju S."/>
            <person name="Secka A."/>
            <person name="Antonio M."/>
            <person name="Oren A."/>
            <person name="Chaudhuri R.R."/>
            <person name="La Ragione R."/>
            <person name="Hildebrand F."/>
            <person name="Pallen M.J."/>
        </authorList>
    </citation>
    <scope>NUCLEOTIDE SEQUENCE</scope>
    <source>
        <strain evidence="1">687</strain>
    </source>
</reference>
<protein>
    <submittedName>
        <fullName evidence="1">Uncharacterized protein</fullName>
    </submittedName>
</protein>
<reference evidence="1" key="2">
    <citation type="submission" date="2021-04" db="EMBL/GenBank/DDBJ databases">
        <authorList>
            <person name="Gilroy R."/>
        </authorList>
    </citation>
    <scope>NUCLEOTIDE SEQUENCE</scope>
    <source>
        <strain evidence="1">687</strain>
    </source>
</reference>
<gene>
    <name evidence="1" type="ORF">IAA31_06185</name>
</gene>
<evidence type="ECO:0000313" key="2">
    <source>
        <dbReference type="Proteomes" id="UP000824150"/>
    </source>
</evidence>
<organism evidence="1 2">
    <name type="scientific">Candidatus Anaerobiospirillum merdipullorum</name>
    <dbReference type="NCBI Taxonomy" id="2838450"/>
    <lineage>
        <taxon>Bacteria</taxon>
        <taxon>Pseudomonadati</taxon>
        <taxon>Pseudomonadota</taxon>
        <taxon>Gammaproteobacteria</taxon>
        <taxon>Aeromonadales</taxon>
        <taxon>Succinivibrionaceae</taxon>
        <taxon>Anaerobiospirillum</taxon>
    </lineage>
</organism>
<dbReference type="EMBL" id="JAHLFG010000065">
    <property type="protein sequence ID" value="MBU3827062.1"/>
    <property type="molecule type" value="Genomic_DNA"/>
</dbReference>
<comment type="caution">
    <text evidence="1">The sequence shown here is derived from an EMBL/GenBank/DDBJ whole genome shotgun (WGS) entry which is preliminary data.</text>
</comment>
<dbReference type="Proteomes" id="UP000824150">
    <property type="component" value="Unassembled WGS sequence"/>
</dbReference>
<name>A0A9E2KPD0_9GAMM</name>
<evidence type="ECO:0000313" key="1">
    <source>
        <dbReference type="EMBL" id="MBU3827062.1"/>
    </source>
</evidence>
<proteinExistence type="predicted"/>
<dbReference type="AlphaFoldDB" id="A0A9E2KPD0"/>